<evidence type="ECO:0000256" key="7">
    <source>
        <dbReference type="SAM" id="SignalP"/>
    </source>
</evidence>
<evidence type="ECO:0000256" key="5">
    <source>
        <dbReference type="ARBA" id="ARBA00023008"/>
    </source>
</evidence>
<evidence type="ECO:0000259" key="9">
    <source>
        <dbReference type="Pfam" id="PF07731"/>
    </source>
</evidence>
<evidence type="ECO:0008006" key="13">
    <source>
        <dbReference type="Google" id="ProtNLM"/>
    </source>
</evidence>
<dbReference type="FunFam" id="2.60.40.420:FF:000061">
    <property type="entry name" value="Laccase TilA"/>
    <property type="match status" value="1"/>
</dbReference>
<evidence type="ECO:0000313" key="12">
    <source>
        <dbReference type="Proteomes" id="UP000215289"/>
    </source>
</evidence>
<keyword evidence="2" id="KW-0479">Metal-binding</keyword>
<dbReference type="PROSITE" id="PS00079">
    <property type="entry name" value="MULTICOPPER_OXIDASE1"/>
    <property type="match status" value="1"/>
</dbReference>
<dbReference type="CDD" id="cd13850">
    <property type="entry name" value="CuRO_1_Abr2_like"/>
    <property type="match status" value="1"/>
</dbReference>
<feature type="chain" id="PRO_5019228226" description="Laccase abr2" evidence="7">
    <location>
        <begin position="25"/>
        <end position="602"/>
    </location>
</feature>
<name>A0A421D4R1_9EURO</name>
<feature type="domain" description="Plastocyanin-like" evidence="8">
    <location>
        <begin position="174"/>
        <end position="357"/>
    </location>
</feature>
<dbReference type="InterPro" id="IPR001117">
    <property type="entry name" value="Cu-oxidase_2nd"/>
</dbReference>
<gene>
    <name evidence="11" type="ORF">CFD26_106446</name>
</gene>
<dbReference type="FunFam" id="2.60.40.420:FF:000036">
    <property type="entry name" value="L-ascorbate oxidase"/>
    <property type="match status" value="1"/>
</dbReference>
<evidence type="ECO:0000256" key="3">
    <source>
        <dbReference type="ARBA" id="ARBA00022729"/>
    </source>
</evidence>
<dbReference type="PANTHER" id="PTHR11709">
    <property type="entry name" value="MULTI-COPPER OXIDASE"/>
    <property type="match status" value="1"/>
</dbReference>
<dbReference type="GO" id="GO:0042440">
    <property type="term" value="P:pigment metabolic process"/>
    <property type="evidence" value="ECO:0007669"/>
    <property type="project" value="UniProtKB-ARBA"/>
</dbReference>
<protein>
    <recommendedName>
        <fullName evidence="13">Laccase abr2</fullName>
    </recommendedName>
</protein>
<feature type="domain" description="Plastocyanin-like" evidence="9">
    <location>
        <begin position="464"/>
        <end position="579"/>
    </location>
</feature>
<dbReference type="InterPro" id="IPR011706">
    <property type="entry name" value="Cu-oxidase_C"/>
</dbReference>
<dbReference type="InterPro" id="IPR033138">
    <property type="entry name" value="Cu_oxidase_CS"/>
</dbReference>
<dbReference type="Pfam" id="PF07732">
    <property type="entry name" value="Cu-oxidase_3"/>
    <property type="match status" value="1"/>
</dbReference>
<dbReference type="InterPro" id="IPR011707">
    <property type="entry name" value="Cu-oxidase-like_N"/>
</dbReference>
<keyword evidence="6" id="KW-0325">Glycoprotein</keyword>
<dbReference type="Pfam" id="PF00394">
    <property type="entry name" value="Cu-oxidase"/>
    <property type="match status" value="1"/>
</dbReference>
<dbReference type="GO" id="GO:0005507">
    <property type="term" value="F:copper ion binding"/>
    <property type="evidence" value="ECO:0007669"/>
    <property type="project" value="InterPro"/>
</dbReference>
<proteinExistence type="inferred from homology"/>
<evidence type="ECO:0000259" key="10">
    <source>
        <dbReference type="Pfam" id="PF07732"/>
    </source>
</evidence>
<keyword evidence="5" id="KW-0186">Copper</keyword>
<comment type="similarity">
    <text evidence="1">Belongs to the multicopper oxidase family.</text>
</comment>
<dbReference type="GO" id="GO:0052716">
    <property type="term" value="F:hydroquinone:oxygen oxidoreductase activity"/>
    <property type="evidence" value="ECO:0007669"/>
    <property type="project" value="UniProtKB-ARBA"/>
</dbReference>
<dbReference type="Pfam" id="PF07731">
    <property type="entry name" value="Cu-oxidase_2"/>
    <property type="match status" value="1"/>
</dbReference>
<comment type="caution">
    <text evidence="11">The sequence shown here is derived from an EMBL/GenBank/DDBJ whole genome shotgun (WGS) entry which is preliminary data.</text>
</comment>
<accession>A0A421D4R1</accession>
<evidence type="ECO:0000256" key="6">
    <source>
        <dbReference type="ARBA" id="ARBA00023180"/>
    </source>
</evidence>
<dbReference type="CDD" id="cd13876">
    <property type="entry name" value="CuRO_2_Abr2_like"/>
    <property type="match status" value="1"/>
</dbReference>
<dbReference type="CDD" id="cd13898">
    <property type="entry name" value="CuRO_3_Abr2_like"/>
    <property type="match status" value="1"/>
</dbReference>
<feature type="domain" description="Plastocyanin-like" evidence="10">
    <location>
        <begin position="33"/>
        <end position="146"/>
    </location>
</feature>
<dbReference type="InterPro" id="IPR008972">
    <property type="entry name" value="Cupredoxin"/>
</dbReference>
<evidence type="ECO:0000256" key="1">
    <source>
        <dbReference type="ARBA" id="ARBA00010609"/>
    </source>
</evidence>
<evidence type="ECO:0000256" key="2">
    <source>
        <dbReference type="ARBA" id="ARBA00022723"/>
    </source>
</evidence>
<dbReference type="InterPro" id="IPR002355">
    <property type="entry name" value="Cu_oxidase_Cu_BS"/>
</dbReference>
<dbReference type="OrthoDB" id="2121828at2759"/>
<dbReference type="PROSITE" id="PS00080">
    <property type="entry name" value="MULTICOPPER_OXIDASE2"/>
    <property type="match status" value="1"/>
</dbReference>
<keyword evidence="4" id="KW-0560">Oxidoreductase</keyword>
<sequence>MGSFRDGLASLALLLLCFVSWGSAHVVRFKITLTWEDWAPAGTARKMILTNGQFPAPPLYMRQGDDVEFMVDNQLPFATSVHFHGIDQTGTPWSDGVPGLSQRPIPSGSSFLYKWNAGQYGSYMYHAHSRGQIDDGLYGAIYIRPDDTVEKPFRFISNRTREIKAMRRAEERTTPVVLSDWRQLTSEELWRAEEASGLDAYCANALLVNGKGSVQCLDRPTLDHYSSSASKWAFLGNASLTDIGCAPPTIPLIQGNFPHNFSAIPRTMFSGCTPSRGSTERLLVDPLASYASFDLISSAGVEMLAFSIDEHPMYIYAIDGRYIVPTRADAVTIANGNRYSIMVKLDKPAGDYTVRIANIGVNQLISGNASMSYTTPFKAQSRPSQPSIDITGANTTAEVVIFDESTVIPFPVEVPAQEVAQTFFLDVARFNASYRWVLGNSSFPLSLEDSPPLLFNRSAAKPDLSISTRNGTWVDLIFRVAGPLQPPHPIHKHSNKFFVIGQGNGDFNYTSVAEAMKHIPESFNFKTPQIRDTFITPPSISGPTWLAIRYQVVNPGAFLVHCHIQVHLSGGMALAMLDGVDKWPVDIPEEYRLAASGDYRQD</sequence>
<dbReference type="EMBL" id="NIDN02000088">
    <property type="protein sequence ID" value="RLL97116.1"/>
    <property type="molecule type" value="Genomic_DNA"/>
</dbReference>
<keyword evidence="3 7" id="KW-0732">Signal</keyword>
<reference evidence="11 12" key="1">
    <citation type="submission" date="2018-08" db="EMBL/GenBank/DDBJ databases">
        <title>Draft genome sequences of two Aspergillus turcosus clinical strains isolated from bronchoalveolar lavage fluid: one azole-susceptible and the other azole-resistant.</title>
        <authorList>
            <person name="Parent-Michaud M."/>
            <person name="Dufresne P.J."/>
            <person name="Fournier E."/>
            <person name="Martineau C."/>
            <person name="Moreira S."/>
            <person name="Perkins V."/>
            <person name="De Repentigny L."/>
            <person name="Dufresne S.F."/>
        </authorList>
    </citation>
    <scope>NUCLEOTIDE SEQUENCE [LARGE SCALE GENOMIC DNA]</scope>
    <source>
        <strain evidence="11">HMR AF 1038</strain>
    </source>
</reference>
<dbReference type="AlphaFoldDB" id="A0A421D4R1"/>
<organism evidence="11 12">
    <name type="scientific">Aspergillus turcosus</name>
    <dbReference type="NCBI Taxonomy" id="1245748"/>
    <lineage>
        <taxon>Eukaryota</taxon>
        <taxon>Fungi</taxon>
        <taxon>Dikarya</taxon>
        <taxon>Ascomycota</taxon>
        <taxon>Pezizomycotina</taxon>
        <taxon>Eurotiomycetes</taxon>
        <taxon>Eurotiomycetidae</taxon>
        <taxon>Eurotiales</taxon>
        <taxon>Aspergillaceae</taxon>
        <taxon>Aspergillus</taxon>
        <taxon>Aspergillus subgen. Fumigati</taxon>
    </lineage>
</organism>
<evidence type="ECO:0000259" key="8">
    <source>
        <dbReference type="Pfam" id="PF00394"/>
    </source>
</evidence>
<dbReference type="Proteomes" id="UP000215289">
    <property type="component" value="Unassembled WGS sequence"/>
</dbReference>
<dbReference type="STRING" id="1245748.A0A421D4R1"/>
<dbReference type="PANTHER" id="PTHR11709:SF488">
    <property type="entry name" value="LACCASE-RELATED"/>
    <property type="match status" value="1"/>
</dbReference>
<keyword evidence="12" id="KW-1185">Reference proteome</keyword>
<evidence type="ECO:0000256" key="4">
    <source>
        <dbReference type="ARBA" id="ARBA00023002"/>
    </source>
</evidence>
<dbReference type="InterPro" id="IPR045087">
    <property type="entry name" value="Cu-oxidase_fam"/>
</dbReference>
<feature type="signal peptide" evidence="7">
    <location>
        <begin position="1"/>
        <end position="24"/>
    </location>
</feature>
<dbReference type="Gene3D" id="2.60.40.420">
    <property type="entry name" value="Cupredoxins - blue copper proteins"/>
    <property type="match status" value="3"/>
</dbReference>
<dbReference type="SUPFAM" id="SSF49503">
    <property type="entry name" value="Cupredoxins"/>
    <property type="match status" value="3"/>
</dbReference>
<evidence type="ECO:0000313" key="11">
    <source>
        <dbReference type="EMBL" id="RLL97116.1"/>
    </source>
</evidence>